<sequence length="313" mass="34204">MYREDGFYYLLTAEEHWSCGPLPRCRGAVNKGGGPIIESAHGKQVEWYLPASKDIPGSGLFIDEPDIIDFAPNSTLSRHFGFWRWPDKAAYTFSPPGHPGILQLKPSPASITAGYKNYTAGCEVANYTLTMRCQSDAPSQFSVDISFCWSSVNCTQREEVEDCTAVVLYEAKNSISPHLRSLVSGLGSEEKNNTGNIPAPYLTALPDSWLNSPIRLIIRAENETHHVLFAASSAAPRDAQEMGRAPVIIVSGGDGPFTGKFRYPNRGRKIAGRGYATSNHGNDTTPSYVSRWYQGLAQAVNSGVLIQSHSSQV</sequence>
<evidence type="ECO:0000313" key="1">
    <source>
        <dbReference type="EMBL" id="KAF2626506.1"/>
    </source>
</evidence>
<protein>
    <submittedName>
        <fullName evidence="1">Uncharacterized protein</fullName>
    </submittedName>
</protein>
<keyword evidence="2" id="KW-1185">Reference proteome</keyword>
<comment type="caution">
    <text evidence="1">The sequence shown here is derived from an EMBL/GenBank/DDBJ whole genome shotgun (WGS) entry which is preliminary data.</text>
</comment>
<evidence type="ECO:0000313" key="2">
    <source>
        <dbReference type="Proteomes" id="UP000799754"/>
    </source>
</evidence>
<organism evidence="1 2">
    <name type="scientific">Macroventuria anomochaeta</name>
    <dbReference type="NCBI Taxonomy" id="301207"/>
    <lineage>
        <taxon>Eukaryota</taxon>
        <taxon>Fungi</taxon>
        <taxon>Dikarya</taxon>
        <taxon>Ascomycota</taxon>
        <taxon>Pezizomycotina</taxon>
        <taxon>Dothideomycetes</taxon>
        <taxon>Pleosporomycetidae</taxon>
        <taxon>Pleosporales</taxon>
        <taxon>Pleosporineae</taxon>
        <taxon>Didymellaceae</taxon>
        <taxon>Macroventuria</taxon>
    </lineage>
</organism>
<dbReference type="Proteomes" id="UP000799754">
    <property type="component" value="Unassembled WGS sequence"/>
</dbReference>
<dbReference type="EMBL" id="MU006721">
    <property type="protein sequence ID" value="KAF2626506.1"/>
    <property type="molecule type" value="Genomic_DNA"/>
</dbReference>
<name>A0ACB6RXA2_9PLEO</name>
<gene>
    <name evidence="1" type="ORF">BU25DRAFT_422653</name>
</gene>
<accession>A0ACB6RXA2</accession>
<proteinExistence type="predicted"/>
<reference evidence="1" key="1">
    <citation type="journal article" date="2020" name="Stud. Mycol.">
        <title>101 Dothideomycetes genomes: a test case for predicting lifestyles and emergence of pathogens.</title>
        <authorList>
            <person name="Haridas S."/>
            <person name="Albert R."/>
            <person name="Binder M."/>
            <person name="Bloem J."/>
            <person name="Labutti K."/>
            <person name="Salamov A."/>
            <person name="Andreopoulos B."/>
            <person name="Baker S."/>
            <person name="Barry K."/>
            <person name="Bills G."/>
            <person name="Bluhm B."/>
            <person name="Cannon C."/>
            <person name="Castanera R."/>
            <person name="Culley D."/>
            <person name="Daum C."/>
            <person name="Ezra D."/>
            <person name="Gonzalez J."/>
            <person name="Henrissat B."/>
            <person name="Kuo A."/>
            <person name="Liang C."/>
            <person name="Lipzen A."/>
            <person name="Lutzoni F."/>
            <person name="Magnuson J."/>
            <person name="Mondo S."/>
            <person name="Nolan M."/>
            <person name="Ohm R."/>
            <person name="Pangilinan J."/>
            <person name="Park H.-J."/>
            <person name="Ramirez L."/>
            <person name="Alfaro M."/>
            <person name="Sun H."/>
            <person name="Tritt A."/>
            <person name="Yoshinaga Y."/>
            <person name="Zwiers L.-H."/>
            <person name="Turgeon B."/>
            <person name="Goodwin S."/>
            <person name="Spatafora J."/>
            <person name="Crous P."/>
            <person name="Grigoriev I."/>
        </authorList>
    </citation>
    <scope>NUCLEOTIDE SEQUENCE</scope>
    <source>
        <strain evidence="1">CBS 525.71</strain>
    </source>
</reference>